<dbReference type="Proteomes" id="UP000236569">
    <property type="component" value="Unassembled WGS sequence"/>
</dbReference>
<feature type="binding site" evidence="11">
    <location>
        <begin position="331"/>
        <end position="338"/>
    </location>
    <ligand>
        <name>ATP</name>
        <dbReference type="ChEBI" id="CHEBI:30616"/>
    </ligand>
</feature>
<sequence length="804" mass="90320">MTPRPTYPVVLLPPRLQQALASSPDLPAFDVPPPTEDAFPPDLSPGKSLLSTFYGLLRLRGQADTLTAPERQAARARYEAAVRQHRSARAEFEAAERAKLTPEVLHAHRRRKVAALLESSAVEGVGESFALAGLAEMHLFEHLQRHFQGRILRRRLLASGQKTYHPDFLYFDPAHRLRLDIELDEPYGLGHKLPIHFVEFDEGAQTYRSGDEARDEAFLAAGWPVIRFSEQQAVENPDGCARVVAEVVERLTGQGTLSLAAVLPVSSHLLWTREEANVLAAEDTRLHLTAHVKRVDEKPAPKPRRVFVPSEYQQRIFDFLESGEGHGLVIAVAGSGKSTTLLESVRVIKRGSPRARIAMLAFNRSIRHELEVKLTGAGIDDVETATLNGFGMRVLNRRKRGIRVDQHKAAGMLNRAAQDVLGTRLSQDDLKRARNLYEKFQSYIHLDPSDPEHYAQLARQYNVTDAEGLQPIVARALDLTVAAYQAQNLISLDEQNYLPVRLNLPLQPYDFVFVDECQDLTQTQLELVRRAAGETGRLLFVGDPRQAIMGFRGADNNSVENIRRLPHPPRELKLTVSYRCPKSHVRRARALMPAIEAAPDAREGEVFEVGWAQAFGYVRERDLLFARNNDLVDLIVLELLCRGLTLDYEGQAALRPDKSDEEEALESDSGRVRKVVTELRNLTAGFVPASAPRARPPLGPRDKPLKVLLPWVLGRLHEQAQRWDGGEFRTFVEAVTAPDPRMGVRVSSAHQAKGLEADRVFVMGYPLFARPRQDQQEWERQQEENLKYVALTRARETLYLVGLP</sequence>
<dbReference type="GO" id="GO:0043138">
    <property type="term" value="F:3'-5' DNA helicase activity"/>
    <property type="evidence" value="ECO:0007669"/>
    <property type="project" value="UniProtKB-EC"/>
</dbReference>
<dbReference type="PROSITE" id="PS51198">
    <property type="entry name" value="UVRD_HELICASE_ATP_BIND"/>
    <property type="match status" value="1"/>
</dbReference>
<dbReference type="Gene3D" id="1.10.10.160">
    <property type="match status" value="1"/>
</dbReference>
<evidence type="ECO:0000256" key="5">
    <source>
        <dbReference type="ARBA" id="ARBA00022840"/>
    </source>
</evidence>
<evidence type="ECO:0000259" key="13">
    <source>
        <dbReference type="PROSITE" id="PS51198"/>
    </source>
</evidence>
<keyword evidence="6" id="KW-0238">DNA-binding</keyword>
<evidence type="ECO:0000256" key="8">
    <source>
        <dbReference type="ARBA" id="ARBA00034617"/>
    </source>
</evidence>
<dbReference type="PANTHER" id="PTHR11070:SF2">
    <property type="entry name" value="ATP-DEPENDENT DNA HELICASE SRS2"/>
    <property type="match status" value="1"/>
</dbReference>
<dbReference type="Gene3D" id="3.40.50.300">
    <property type="entry name" value="P-loop containing nucleotide triphosphate hydrolases"/>
    <property type="match status" value="2"/>
</dbReference>
<comment type="catalytic activity">
    <reaction evidence="8">
        <text>Couples ATP hydrolysis with the unwinding of duplex DNA by translocating in the 3'-5' direction.</text>
        <dbReference type="EC" id="5.6.2.4"/>
    </reaction>
</comment>
<comment type="catalytic activity">
    <reaction evidence="10">
        <text>ATP + H2O = ADP + phosphate + H(+)</text>
        <dbReference type="Rhea" id="RHEA:13065"/>
        <dbReference type="ChEBI" id="CHEBI:15377"/>
        <dbReference type="ChEBI" id="CHEBI:15378"/>
        <dbReference type="ChEBI" id="CHEBI:30616"/>
        <dbReference type="ChEBI" id="CHEBI:43474"/>
        <dbReference type="ChEBI" id="CHEBI:456216"/>
        <dbReference type="EC" id="5.6.2.4"/>
    </reaction>
</comment>
<keyword evidence="15" id="KW-1185">Reference proteome</keyword>
<gene>
    <name evidence="14" type="ORF">DAERI_020064</name>
</gene>
<dbReference type="EC" id="5.6.2.4" evidence="9"/>
<comment type="similarity">
    <text evidence="1">Belongs to the helicase family. UvrD subfamily.</text>
</comment>
<evidence type="ECO:0000256" key="12">
    <source>
        <dbReference type="SAM" id="Coils"/>
    </source>
</evidence>
<dbReference type="InterPro" id="IPR000212">
    <property type="entry name" value="DNA_helicase_UvrD/REP"/>
</dbReference>
<proteinExistence type="inferred from homology"/>
<reference evidence="15" key="1">
    <citation type="submission" date="2018-01" db="EMBL/GenBank/DDBJ databases">
        <title>Draft Genome Sequence of the Radioresistant Bacterium Deinococcus aerius TR0125, Isolated from the Higher Atmosphere above Japan.</title>
        <authorList>
            <person name="Satoh K."/>
            <person name="Arai H."/>
            <person name="Sanzen T."/>
            <person name="Kawaguchi Y."/>
            <person name="Hayashi H."/>
            <person name="Yokobori S."/>
            <person name="Yamagishi A."/>
            <person name="Oono Y."/>
            <person name="Narumi I."/>
        </authorList>
    </citation>
    <scope>NUCLEOTIDE SEQUENCE [LARGE SCALE GENOMIC DNA]</scope>
    <source>
        <strain evidence="15">TR0125</strain>
    </source>
</reference>
<evidence type="ECO:0000256" key="10">
    <source>
        <dbReference type="ARBA" id="ARBA00048988"/>
    </source>
</evidence>
<dbReference type="InterPro" id="IPR014016">
    <property type="entry name" value="UvrD-like_ATP-bd"/>
</dbReference>
<dbReference type="InterPro" id="IPR013986">
    <property type="entry name" value="DExx_box_DNA_helicase_dom_sf"/>
</dbReference>
<name>A0A2I9DQH8_9DEIO</name>
<dbReference type="RefSeq" id="WP_103128033.1">
    <property type="nucleotide sequence ID" value="NZ_BFAG01000002.1"/>
</dbReference>
<evidence type="ECO:0000256" key="11">
    <source>
        <dbReference type="PROSITE-ProRule" id="PRU00560"/>
    </source>
</evidence>
<dbReference type="Pfam" id="PF13361">
    <property type="entry name" value="UvrD_C"/>
    <property type="match status" value="1"/>
</dbReference>
<evidence type="ECO:0000256" key="1">
    <source>
        <dbReference type="ARBA" id="ARBA00009922"/>
    </source>
</evidence>
<keyword evidence="2 11" id="KW-0547">Nucleotide-binding</keyword>
<evidence type="ECO:0000313" key="14">
    <source>
        <dbReference type="EMBL" id="GBF04467.1"/>
    </source>
</evidence>
<keyword evidence="3 11" id="KW-0378">Hydrolase</keyword>
<evidence type="ECO:0000256" key="6">
    <source>
        <dbReference type="ARBA" id="ARBA00023125"/>
    </source>
</evidence>
<dbReference type="Pfam" id="PF00580">
    <property type="entry name" value="UvrD-helicase"/>
    <property type="match status" value="1"/>
</dbReference>
<evidence type="ECO:0000256" key="3">
    <source>
        <dbReference type="ARBA" id="ARBA00022801"/>
    </source>
</evidence>
<keyword evidence="4 11" id="KW-0347">Helicase</keyword>
<protein>
    <recommendedName>
        <fullName evidence="9">DNA 3'-5' helicase</fullName>
        <ecNumber evidence="9">5.6.2.4</ecNumber>
    </recommendedName>
</protein>
<comment type="caution">
    <text evidence="14">The sequence shown here is derived from an EMBL/GenBank/DDBJ whole genome shotgun (WGS) entry which is preliminary data.</text>
</comment>
<dbReference type="GO" id="GO:0005524">
    <property type="term" value="F:ATP binding"/>
    <property type="evidence" value="ECO:0007669"/>
    <property type="project" value="UniProtKB-UniRule"/>
</dbReference>
<dbReference type="GO" id="GO:0000725">
    <property type="term" value="P:recombinational repair"/>
    <property type="evidence" value="ECO:0007669"/>
    <property type="project" value="TreeGrafter"/>
</dbReference>
<keyword evidence="12" id="KW-0175">Coiled coil</keyword>
<evidence type="ECO:0000256" key="2">
    <source>
        <dbReference type="ARBA" id="ARBA00022741"/>
    </source>
</evidence>
<evidence type="ECO:0000256" key="7">
    <source>
        <dbReference type="ARBA" id="ARBA00023235"/>
    </source>
</evidence>
<evidence type="ECO:0000256" key="4">
    <source>
        <dbReference type="ARBA" id="ARBA00022806"/>
    </source>
</evidence>
<dbReference type="SUPFAM" id="SSF52540">
    <property type="entry name" value="P-loop containing nucleoside triphosphate hydrolases"/>
    <property type="match status" value="1"/>
</dbReference>
<feature type="domain" description="UvrD-like helicase ATP-binding" evidence="13">
    <location>
        <begin position="310"/>
        <end position="581"/>
    </location>
</feature>
<dbReference type="OrthoDB" id="9787585at2"/>
<feature type="coiled-coil region" evidence="12">
    <location>
        <begin position="71"/>
        <end position="98"/>
    </location>
</feature>
<dbReference type="AlphaFoldDB" id="A0A2I9DQH8"/>
<dbReference type="EMBL" id="BFAG01000002">
    <property type="protein sequence ID" value="GBF04467.1"/>
    <property type="molecule type" value="Genomic_DNA"/>
</dbReference>
<keyword evidence="7" id="KW-0413">Isomerase</keyword>
<evidence type="ECO:0000313" key="15">
    <source>
        <dbReference type="Proteomes" id="UP000236569"/>
    </source>
</evidence>
<accession>A0A2I9DQH8</accession>
<dbReference type="GO" id="GO:0016887">
    <property type="term" value="F:ATP hydrolysis activity"/>
    <property type="evidence" value="ECO:0007669"/>
    <property type="project" value="RHEA"/>
</dbReference>
<dbReference type="InterPro" id="IPR014017">
    <property type="entry name" value="DNA_helicase_UvrD-like_C"/>
</dbReference>
<keyword evidence="5 11" id="KW-0067">ATP-binding</keyword>
<dbReference type="InterPro" id="IPR027417">
    <property type="entry name" value="P-loop_NTPase"/>
</dbReference>
<dbReference type="PANTHER" id="PTHR11070">
    <property type="entry name" value="UVRD / RECB / PCRA DNA HELICASE FAMILY MEMBER"/>
    <property type="match status" value="1"/>
</dbReference>
<evidence type="ECO:0000256" key="9">
    <source>
        <dbReference type="ARBA" id="ARBA00034808"/>
    </source>
</evidence>
<dbReference type="GO" id="GO:0003677">
    <property type="term" value="F:DNA binding"/>
    <property type="evidence" value="ECO:0007669"/>
    <property type="project" value="UniProtKB-KW"/>
</dbReference>
<organism evidence="14 15">
    <name type="scientific">Deinococcus aerius</name>
    <dbReference type="NCBI Taxonomy" id="200253"/>
    <lineage>
        <taxon>Bacteria</taxon>
        <taxon>Thermotogati</taxon>
        <taxon>Deinococcota</taxon>
        <taxon>Deinococci</taxon>
        <taxon>Deinococcales</taxon>
        <taxon>Deinococcaceae</taxon>
        <taxon>Deinococcus</taxon>
    </lineage>
</organism>